<dbReference type="Proteomes" id="UP000323824">
    <property type="component" value="Chromosome"/>
</dbReference>
<dbReference type="AlphaFoldDB" id="A0A5C1QF18"/>
<feature type="domain" description="ParB-like N-terminal" evidence="1">
    <location>
        <begin position="1"/>
        <end position="85"/>
    </location>
</feature>
<dbReference type="PANTHER" id="PTHR33375">
    <property type="entry name" value="CHROMOSOME-PARTITIONING PROTEIN PARB-RELATED"/>
    <property type="match status" value="1"/>
</dbReference>
<dbReference type="InterPro" id="IPR003115">
    <property type="entry name" value="ParB_N"/>
</dbReference>
<dbReference type="Pfam" id="PF02195">
    <property type="entry name" value="ParB_N"/>
    <property type="match status" value="1"/>
</dbReference>
<sequence length="129" mass="15405">MLVKIAEIRIKKRIRIDIGDLEVLKDSLNKYGLFHPIIINDRYELISGFRRLESAKQLGWQLIETKVIDDPSKIELIERELEENLVRKDFTDYELQSAYQRLKKLQNPSFFSKIINCISNFFNKLFKKK</sequence>
<reference evidence="2 3" key="2">
    <citation type="submission" date="2019-09" db="EMBL/GenBank/DDBJ databases">
        <title>Complete Genome Sequence and Methylome Analysis of free living Spirochaetas.</title>
        <authorList>
            <person name="Leshcheva N."/>
            <person name="Mikheeva N."/>
        </authorList>
    </citation>
    <scope>NUCLEOTIDE SEQUENCE [LARGE SCALE GENOMIC DNA]</scope>
    <source>
        <strain evidence="2 3">P</strain>
    </source>
</reference>
<dbReference type="InterPro" id="IPR036086">
    <property type="entry name" value="ParB/Sulfiredoxin_sf"/>
</dbReference>
<reference evidence="2 3" key="1">
    <citation type="submission" date="2019-02" db="EMBL/GenBank/DDBJ databases">
        <authorList>
            <person name="Fomenkov A."/>
            <person name="Dubinina G."/>
            <person name="Grabovich M."/>
            <person name="Vincze T."/>
            <person name="Roberts R.J."/>
        </authorList>
    </citation>
    <scope>NUCLEOTIDE SEQUENCE [LARGE SCALE GENOMIC DNA]</scope>
    <source>
        <strain evidence="2 3">P</strain>
    </source>
</reference>
<accession>A0A5C1QF18</accession>
<dbReference type="GO" id="GO:0045881">
    <property type="term" value="P:positive regulation of sporulation resulting in formation of a cellular spore"/>
    <property type="evidence" value="ECO:0007669"/>
    <property type="project" value="TreeGrafter"/>
</dbReference>
<evidence type="ECO:0000313" key="2">
    <source>
        <dbReference type="EMBL" id="QEN05997.1"/>
    </source>
</evidence>
<gene>
    <name evidence="2" type="ORF">EW093_15255</name>
</gene>
<proteinExistence type="predicted"/>
<dbReference type="InterPro" id="IPR050336">
    <property type="entry name" value="Chromosome_partition/occlusion"/>
</dbReference>
<dbReference type="RefSeq" id="WP_149569231.1">
    <property type="nucleotide sequence ID" value="NZ_CP035807.1"/>
</dbReference>
<dbReference type="EMBL" id="CP035807">
    <property type="protein sequence ID" value="QEN05997.1"/>
    <property type="molecule type" value="Genomic_DNA"/>
</dbReference>
<dbReference type="Gene3D" id="3.90.1530.10">
    <property type="entry name" value="Conserved hypothetical protein from pyrococcus furiosus pfu- 392566-001, ParB domain"/>
    <property type="match status" value="1"/>
</dbReference>
<dbReference type="KEGG" id="sper:EW093_15255"/>
<dbReference type="GO" id="GO:0005694">
    <property type="term" value="C:chromosome"/>
    <property type="evidence" value="ECO:0007669"/>
    <property type="project" value="TreeGrafter"/>
</dbReference>
<keyword evidence="3" id="KW-1185">Reference proteome</keyword>
<name>A0A5C1QF18_9SPIO</name>
<protein>
    <submittedName>
        <fullName evidence="2">Chromosome partitioning protein ParB</fullName>
    </submittedName>
</protein>
<dbReference type="OrthoDB" id="2662582at2"/>
<evidence type="ECO:0000313" key="3">
    <source>
        <dbReference type="Proteomes" id="UP000323824"/>
    </source>
</evidence>
<dbReference type="GO" id="GO:0007059">
    <property type="term" value="P:chromosome segregation"/>
    <property type="evidence" value="ECO:0007669"/>
    <property type="project" value="TreeGrafter"/>
</dbReference>
<dbReference type="PANTHER" id="PTHR33375:SF1">
    <property type="entry name" value="CHROMOSOME-PARTITIONING PROTEIN PARB-RELATED"/>
    <property type="match status" value="1"/>
</dbReference>
<dbReference type="SMART" id="SM00470">
    <property type="entry name" value="ParB"/>
    <property type="match status" value="1"/>
</dbReference>
<dbReference type="SUPFAM" id="SSF110849">
    <property type="entry name" value="ParB/Sulfiredoxin"/>
    <property type="match status" value="1"/>
</dbReference>
<evidence type="ECO:0000259" key="1">
    <source>
        <dbReference type="SMART" id="SM00470"/>
    </source>
</evidence>
<organism evidence="2 3">
    <name type="scientific">Thiospirochaeta perfilievii</name>
    <dbReference type="NCBI Taxonomy" id="252967"/>
    <lineage>
        <taxon>Bacteria</taxon>
        <taxon>Pseudomonadati</taxon>
        <taxon>Spirochaetota</taxon>
        <taxon>Spirochaetia</taxon>
        <taxon>Spirochaetales</taxon>
        <taxon>Spirochaetaceae</taxon>
        <taxon>Thiospirochaeta</taxon>
    </lineage>
</organism>